<dbReference type="Proteomes" id="UP001066276">
    <property type="component" value="Chromosome 2_2"/>
</dbReference>
<organism evidence="1 2">
    <name type="scientific">Pleurodeles waltl</name>
    <name type="common">Iberian ribbed newt</name>
    <dbReference type="NCBI Taxonomy" id="8319"/>
    <lineage>
        <taxon>Eukaryota</taxon>
        <taxon>Metazoa</taxon>
        <taxon>Chordata</taxon>
        <taxon>Craniata</taxon>
        <taxon>Vertebrata</taxon>
        <taxon>Euteleostomi</taxon>
        <taxon>Amphibia</taxon>
        <taxon>Batrachia</taxon>
        <taxon>Caudata</taxon>
        <taxon>Salamandroidea</taxon>
        <taxon>Salamandridae</taxon>
        <taxon>Pleurodelinae</taxon>
        <taxon>Pleurodeles</taxon>
    </lineage>
</organism>
<evidence type="ECO:0000313" key="1">
    <source>
        <dbReference type="EMBL" id="KAJ1193297.1"/>
    </source>
</evidence>
<dbReference type="AlphaFoldDB" id="A0AAV7UW35"/>
<keyword evidence="2" id="KW-1185">Reference proteome</keyword>
<proteinExistence type="predicted"/>
<dbReference type="EMBL" id="JANPWB010000004">
    <property type="protein sequence ID" value="KAJ1193297.1"/>
    <property type="molecule type" value="Genomic_DNA"/>
</dbReference>
<evidence type="ECO:0000313" key="2">
    <source>
        <dbReference type="Proteomes" id="UP001066276"/>
    </source>
</evidence>
<sequence>MVVRISSSDDDGGVPKRMERNLVRSYLCEPRSSRDVAALLVSPLDLRILTIVFFLLRSGSSFGPVPFSACFLSRLSRLPPYLQRRTPLDSPPPDRSPLYPVYPHWISLLGRRVSRECPRGMVLPARGYSS</sequence>
<protein>
    <submittedName>
        <fullName evidence="1">Uncharacterized protein</fullName>
    </submittedName>
</protein>
<reference evidence="1" key="1">
    <citation type="journal article" date="2022" name="bioRxiv">
        <title>Sequencing and chromosome-scale assembly of the giantPleurodeles waltlgenome.</title>
        <authorList>
            <person name="Brown T."/>
            <person name="Elewa A."/>
            <person name="Iarovenko S."/>
            <person name="Subramanian E."/>
            <person name="Araus A.J."/>
            <person name="Petzold A."/>
            <person name="Susuki M."/>
            <person name="Suzuki K.-i.T."/>
            <person name="Hayashi T."/>
            <person name="Toyoda A."/>
            <person name="Oliveira C."/>
            <person name="Osipova E."/>
            <person name="Leigh N.D."/>
            <person name="Simon A."/>
            <person name="Yun M.H."/>
        </authorList>
    </citation>
    <scope>NUCLEOTIDE SEQUENCE</scope>
    <source>
        <strain evidence="1">20211129_DDA</strain>
        <tissue evidence="1">Liver</tissue>
    </source>
</reference>
<gene>
    <name evidence="1" type="ORF">NDU88_002596</name>
</gene>
<accession>A0AAV7UW35</accession>
<comment type="caution">
    <text evidence="1">The sequence shown here is derived from an EMBL/GenBank/DDBJ whole genome shotgun (WGS) entry which is preliminary data.</text>
</comment>
<name>A0AAV7UW35_PLEWA</name>